<keyword evidence="2" id="KW-1185">Reference proteome</keyword>
<protein>
    <submittedName>
        <fullName evidence="1">Uncharacterized protein</fullName>
    </submittedName>
</protein>
<dbReference type="Pfam" id="PF14076">
    <property type="entry name" value="DUF4258"/>
    <property type="match status" value="1"/>
</dbReference>
<dbReference type="STRING" id="1641165.XM38_00645"/>
<dbReference type="InterPro" id="IPR025354">
    <property type="entry name" value="DUF4258"/>
</dbReference>
<dbReference type="RefSeq" id="WP_080805006.1">
    <property type="nucleotide sequence ID" value="NZ_CP021983.2"/>
</dbReference>
<reference evidence="1 2" key="1">
    <citation type="journal article" date="2016" name="Biochim. Biophys. Acta">
        <title>Characterization of red-shifted phycobilisomes isolated from the chlorophyll f-containing cyanobacterium Halomicronema hongdechloris.</title>
        <authorList>
            <person name="Li Y."/>
            <person name="Lin Y."/>
            <person name="Garvey C.J."/>
            <person name="Birch D."/>
            <person name="Corkery R.W."/>
            <person name="Loughlin P.C."/>
            <person name="Scheer H."/>
            <person name="Willows R.D."/>
            <person name="Chen M."/>
        </authorList>
    </citation>
    <scope>NUCLEOTIDE SEQUENCE [LARGE SCALE GENOMIC DNA]</scope>
    <source>
        <strain evidence="1 2">C2206</strain>
    </source>
</reference>
<dbReference type="KEGG" id="hhg:XM38_051110"/>
<sequence length="63" mass="7376">MRAIAAYPDDRPYPSYLMFDMVNQRPIHVVAAKDNETQTVYVVTAHEPDANLWQPDFKTRKRP</sequence>
<evidence type="ECO:0000313" key="2">
    <source>
        <dbReference type="Proteomes" id="UP000191901"/>
    </source>
</evidence>
<organism evidence="1 2">
    <name type="scientific">Halomicronema hongdechloris C2206</name>
    <dbReference type="NCBI Taxonomy" id="1641165"/>
    <lineage>
        <taxon>Bacteria</taxon>
        <taxon>Bacillati</taxon>
        <taxon>Cyanobacteriota</taxon>
        <taxon>Cyanophyceae</taxon>
        <taxon>Nodosilineales</taxon>
        <taxon>Nodosilineaceae</taxon>
        <taxon>Halomicronema</taxon>
    </lineage>
</organism>
<accession>A0A1Z3HV31</accession>
<evidence type="ECO:0000313" key="1">
    <source>
        <dbReference type="EMBL" id="ASC74136.1"/>
    </source>
</evidence>
<dbReference type="AlphaFoldDB" id="A0A1Z3HV31"/>
<name>A0A1Z3HV31_9CYAN</name>
<gene>
    <name evidence="1" type="ORF">XM38_051110</name>
</gene>
<proteinExistence type="predicted"/>
<dbReference type="Proteomes" id="UP000191901">
    <property type="component" value="Chromosome"/>
</dbReference>
<dbReference type="EMBL" id="CP021983">
    <property type="protein sequence ID" value="ASC74136.1"/>
    <property type="molecule type" value="Genomic_DNA"/>
</dbReference>